<evidence type="ECO:0000256" key="3">
    <source>
        <dbReference type="SAM" id="MobiDB-lite"/>
    </source>
</evidence>
<feature type="transmembrane region" description="Helical" evidence="4">
    <location>
        <begin position="78"/>
        <end position="107"/>
    </location>
</feature>
<feature type="region of interest" description="Disordered" evidence="3">
    <location>
        <begin position="1"/>
        <end position="40"/>
    </location>
</feature>
<dbReference type="EMBL" id="BDDD01000120">
    <property type="protein sequence ID" value="GAV59635.1"/>
    <property type="molecule type" value="Genomic_DNA"/>
</dbReference>
<name>A0A1Q3AVD0_CEPFO</name>
<gene>
    <name evidence="5" type="ORF">CFOL_v3_03166</name>
</gene>
<accession>A0A1Q3AVD0</accession>
<keyword evidence="4" id="KW-0812">Transmembrane</keyword>
<dbReference type="Proteomes" id="UP000187406">
    <property type="component" value="Unassembled WGS sequence"/>
</dbReference>
<comment type="caution">
    <text evidence="5">The sequence shown here is derived from an EMBL/GenBank/DDBJ whole genome shotgun (WGS) entry which is preliminary data.</text>
</comment>
<dbReference type="FunCoup" id="A0A1Q3AVD0">
    <property type="interactions" value="573"/>
</dbReference>
<keyword evidence="6" id="KW-1185">Reference proteome</keyword>
<proteinExistence type="predicted"/>
<feature type="compositionally biased region" description="Pro residues" evidence="3">
    <location>
        <begin position="1"/>
        <end position="31"/>
    </location>
</feature>
<dbReference type="PANTHER" id="PTHR31234:SF42">
    <property type="entry name" value="LATE EMBRYOGENESIS ABUNDANT (LEA) HYDROXYPROLINE-RICH GLYCOPROTEIN FAMILY"/>
    <property type="match status" value="1"/>
</dbReference>
<dbReference type="GO" id="GO:0098542">
    <property type="term" value="P:defense response to other organism"/>
    <property type="evidence" value="ECO:0007669"/>
    <property type="project" value="InterPro"/>
</dbReference>
<reference evidence="6" key="1">
    <citation type="submission" date="2016-04" db="EMBL/GenBank/DDBJ databases">
        <title>Cephalotus genome sequencing.</title>
        <authorList>
            <person name="Fukushima K."/>
            <person name="Hasebe M."/>
            <person name="Fang X."/>
        </authorList>
    </citation>
    <scope>NUCLEOTIDE SEQUENCE [LARGE SCALE GENOMIC DNA]</scope>
    <source>
        <strain evidence="6">cv. St1</strain>
    </source>
</reference>
<dbReference type="GO" id="GO:0005886">
    <property type="term" value="C:plasma membrane"/>
    <property type="evidence" value="ECO:0007669"/>
    <property type="project" value="TreeGrafter"/>
</dbReference>
<organism evidence="5 6">
    <name type="scientific">Cephalotus follicularis</name>
    <name type="common">Albany pitcher plant</name>
    <dbReference type="NCBI Taxonomy" id="3775"/>
    <lineage>
        <taxon>Eukaryota</taxon>
        <taxon>Viridiplantae</taxon>
        <taxon>Streptophyta</taxon>
        <taxon>Embryophyta</taxon>
        <taxon>Tracheophyta</taxon>
        <taxon>Spermatophyta</taxon>
        <taxon>Magnoliopsida</taxon>
        <taxon>eudicotyledons</taxon>
        <taxon>Gunneridae</taxon>
        <taxon>Pentapetalae</taxon>
        <taxon>rosids</taxon>
        <taxon>fabids</taxon>
        <taxon>Oxalidales</taxon>
        <taxon>Cephalotaceae</taxon>
        <taxon>Cephalotus</taxon>
    </lineage>
</organism>
<evidence type="ECO:0000256" key="1">
    <source>
        <dbReference type="ARBA" id="ARBA00004370"/>
    </source>
</evidence>
<dbReference type="AlphaFoldDB" id="A0A1Q3AVD0"/>
<evidence type="ECO:0000313" key="5">
    <source>
        <dbReference type="EMBL" id="GAV59635.1"/>
    </source>
</evidence>
<dbReference type="InParanoid" id="A0A1Q3AVD0"/>
<dbReference type="OrthoDB" id="630676at2759"/>
<protein>
    <submittedName>
        <fullName evidence="5">LEA_2 domain-containing protein</fullName>
    </submittedName>
</protein>
<evidence type="ECO:0000256" key="4">
    <source>
        <dbReference type="SAM" id="Phobius"/>
    </source>
</evidence>
<keyword evidence="4" id="KW-1133">Transmembrane helix</keyword>
<dbReference type="PANTHER" id="PTHR31234">
    <property type="entry name" value="LATE EMBRYOGENESIS ABUNDANT (LEA) HYDROXYPROLINE-RICH GLYCOPROTEIN FAMILY"/>
    <property type="match status" value="1"/>
</dbReference>
<dbReference type="InterPro" id="IPR044839">
    <property type="entry name" value="NDR1-like"/>
</dbReference>
<comment type="subcellular location">
    <subcellularLocation>
        <location evidence="1">Membrane</location>
    </subcellularLocation>
</comment>
<evidence type="ECO:0000256" key="2">
    <source>
        <dbReference type="ARBA" id="ARBA00023136"/>
    </source>
</evidence>
<keyword evidence="2 4" id="KW-0472">Membrane</keyword>
<sequence length="261" mass="29675">MLPLPPPPPPPTPPSPPPSSPLLPQLPPPPARKQTSPASLNLNVKSKQAIYQQRPSTITKLTKPQTFRQPQPRRTNPLIWCCAILCLIFSLILIFFGIATLIIFLGIKPRNPVFDTPNASLNVIYFDSPEYFNGDFTFLANFSNPNKKIYVKFEYLYIELFFCDKMIATQALQPFTQKRGESRLESIHMISSLVYLPQNHAVELRKQVLSNMITYNIRGSFKVRATIGLIHYSYWLHTRCQLQMTGPPTGVLVAHSCRTHK</sequence>
<dbReference type="STRING" id="3775.A0A1Q3AVD0"/>
<evidence type="ECO:0000313" key="6">
    <source>
        <dbReference type="Proteomes" id="UP000187406"/>
    </source>
</evidence>